<organism evidence="12 13">
    <name type="scientific">Methylocaldum marinum</name>
    <dbReference type="NCBI Taxonomy" id="1432792"/>
    <lineage>
        <taxon>Bacteria</taxon>
        <taxon>Pseudomonadati</taxon>
        <taxon>Pseudomonadota</taxon>
        <taxon>Gammaproteobacteria</taxon>
        <taxon>Methylococcales</taxon>
        <taxon>Methylococcaceae</taxon>
        <taxon>Methylocaldum</taxon>
    </lineage>
</organism>
<protein>
    <recommendedName>
        <fullName evidence="3 11">Shikimate kinase</fullName>
        <shortName evidence="11">SK</shortName>
        <ecNumber evidence="3 11">2.7.1.71</ecNumber>
    </recommendedName>
</protein>
<evidence type="ECO:0000256" key="5">
    <source>
        <dbReference type="ARBA" id="ARBA00022679"/>
    </source>
</evidence>
<evidence type="ECO:0000313" key="12">
    <source>
        <dbReference type="EMBL" id="BBA37242.1"/>
    </source>
</evidence>
<dbReference type="UniPathway" id="UPA00053">
    <property type="reaction ID" value="UER00088"/>
</dbReference>
<evidence type="ECO:0000256" key="3">
    <source>
        <dbReference type="ARBA" id="ARBA00012154"/>
    </source>
</evidence>
<keyword evidence="4 11" id="KW-0028">Amino-acid biosynthesis</keyword>
<dbReference type="EC" id="2.7.1.71" evidence="3 11"/>
<keyword evidence="6 11" id="KW-0547">Nucleotide-binding</keyword>
<evidence type="ECO:0000256" key="7">
    <source>
        <dbReference type="ARBA" id="ARBA00022777"/>
    </source>
</evidence>
<feature type="binding site" evidence="11">
    <location>
        <position position="115"/>
    </location>
    <ligand>
        <name>substrate</name>
    </ligand>
</feature>
<keyword evidence="11" id="KW-0460">Magnesium</keyword>
<dbReference type="PROSITE" id="PS01128">
    <property type="entry name" value="SHIKIMATE_KINASE"/>
    <property type="match status" value="1"/>
</dbReference>
<dbReference type="GO" id="GO:0009423">
    <property type="term" value="P:chorismate biosynthetic process"/>
    <property type="evidence" value="ECO:0007669"/>
    <property type="project" value="UniProtKB-UniRule"/>
</dbReference>
<keyword evidence="9 11" id="KW-0057">Aromatic amino acid biosynthesis</keyword>
<feature type="binding site" evidence="11">
    <location>
        <position position="93"/>
    </location>
    <ligand>
        <name>substrate</name>
    </ligand>
</feature>
<comment type="function">
    <text evidence="11">Catalyzes the specific phosphorylation of the 3-hydroxyl group of shikimic acid using ATP as a cosubstrate.</text>
</comment>
<dbReference type="PANTHER" id="PTHR21087">
    <property type="entry name" value="SHIKIMATE KINASE"/>
    <property type="match status" value="1"/>
</dbReference>
<dbReference type="PRINTS" id="PR01100">
    <property type="entry name" value="SHIKIMTKNASE"/>
</dbReference>
<dbReference type="GO" id="GO:0005524">
    <property type="term" value="F:ATP binding"/>
    <property type="evidence" value="ECO:0007669"/>
    <property type="project" value="UniProtKB-UniRule"/>
</dbReference>
<proteinExistence type="inferred from homology"/>
<evidence type="ECO:0000256" key="11">
    <source>
        <dbReference type="HAMAP-Rule" id="MF_00109"/>
    </source>
</evidence>
<dbReference type="GO" id="GO:0008652">
    <property type="term" value="P:amino acid biosynthetic process"/>
    <property type="evidence" value="ECO:0007669"/>
    <property type="project" value="UniProtKB-KW"/>
</dbReference>
<evidence type="ECO:0000256" key="8">
    <source>
        <dbReference type="ARBA" id="ARBA00022840"/>
    </source>
</evidence>
<feature type="binding site" evidence="11">
    <location>
        <position position="69"/>
    </location>
    <ligand>
        <name>substrate</name>
    </ligand>
</feature>
<feature type="binding site" evidence="11">
    <location>
        <position position="153"/>
    </location>
    <ligand>
        <name>ATP</name>
        <dbReference type="ChEBI" id="CHEBI:30616"/>
    </ligand>
</feature>
<dbReference type="NCBIfam" id="NF003456">
    <property type="entry name" value="PRK05057.1"/>
    <property type="match status" value="1"/>
</dbReference>
<dbReference type="Pfam" id="PF01202">
    <property type="entry name" value="SKI"/>
    <property type="match status" value="1"/>
</dbReference>
<comment type="pathway">
    <text evidence="1 11">Metabolic intermediate biosynthesis; chorismate biosynthesis; chorismate from D-erythrose 4-phosphate and phosphoenolpyruvate: step 5/7.</text>
</comment>
<keyword evidence="8 11" id="KW-0067">ATP-binding</keyword>
<dbReference type="GO" id="GO:0000287">
    <property type="term" value="F:magnesium ion binding"/>
    <property type="evidence" value="ECO:0007669"/>
    <property type="project" value="UniProtKB-UniRule"/>
</dbReference>
<accession>A0A250L075</accession>
<feature type="binding site" evidence="11">
    <location>
        <begin position="47"/>
        <end position="52"/>
    </location>
    <ligand>
        <name>ATP</name>
        <dbReference type="ChEBI" id="CHEBI:30616"/>
    </ligand>
</feature>
<dbReference type="InterPro" id="IPR031322">
    <property type="entry name" value="Shikimate/glucono_kinase"/>
</dbReference>
<comment type="catalytic activity">
    <reaction evidence="10 11">
        <text>shikimate + ATP = 3-phosphoshikimate + ADP + H(+)</text>
        <dbReference type="Rhea" id="RHEA:13121"/>
        <dbReference type="ChEBI" id="CHEBI:15378"/>
        <dbReference type="ChEBI" id="CHEBI:30616"/>
        <dbReference type="ChEBI" id="CHEBI:36208"/>
        <dbReference type="ChEBI" id="CHEBI:145989"/>
        <dbReference type="ChEBI" id="CHEBI:456216"/>
        <dbReference type="EC" id="2.7.1.71"/>
    </reaction>
</comment>
<dbReference type="InterPro" id="IPR000623">
    <property type="entry name" value="Shikimate_kinase/TSH1"/>
</dbReference>
<evidence type="ECO:0000256" key="6">
    <source>
        <dbReference type="ARBA" id="ARBA00022741"/>
    </source>
</evidence>
<evidence type="ECO:0000256" key="1">
    <source>
        <dbReference type="ARBA" id="ARBA00004842"/>
    </source>
</evidence>
<comment type="caution">
    <text evidence="11">Lacks conserved residue(s) required for the propagation of feature annotation.</text>
</comment>
<evidence type="ECO:0000313" key="13">
    <source>
        <dbReference type="Proteomes" id="UP000266313"/>
    </source>
</evidence>
<name>A0A250L075_9GAMM</name>
<feature type="binding site" evidence="11">
    <location>
        <position position="172"/>
    </location>
    <ligand>
        <name>substrate</name>
    </ligand>
</feature>
<dbReference type="InterPro" id="IPR027417">
    <property type="entry name" value="P-loop_NTPase"/>
</dbReference>
<reference evidence="12 13" key="1">
    <citation type="submission" date="2016-12" db="EMBL/GenBank/DDBJ databases">
        <title>Genome sequencing of Methylocaldum marinum.</title>
        <authorList>
            <person name="Takeuchi M."/>
            <person name="Kamagata Y."/>
            <person name="Hiraoka S."/>
            <person name="Oshima K."/>
            <person name="Hattori M."/>
            <person name="Iwasaki W."/>
        </authorList>
    </citation>
    <scope>NUCLEOTIDE SEQUENCE [LARGE SCALE GENOMIC DNA]</scope>
    <source>
        <strain evidence="12 13">S8</strain>
    </source>
</reference>
<dbReference type="SUPFAM" id="SSF52540">
    <property type="entry name" value="P-loop containing nucleoside triphosphate hydrolases"/>
    <property type="match status" value="1"/>
</dbReference>
<dbReference type="GO" id="GO:0005829">
    <property type="term" value="C:cytosol"/>
    <property type="evidence" value="ECO:0007669"/>
    <property type="project" value="TreeGrafter"/>
</dbReference>
<dbReference type="AlphaFoldDB" id="A0A250L075"/>
<sequence length="209" mass="23696">MNGSAFLFWAGRGLPPGIFDTHGMMTRFLTSCSMRQTQNIYLIGPMGAGKTTIGRLLAKALDVRFIDSDREIEQRTGVCIPMIFEYEGEEGFRRREAEVLAELCSEDRVVLATGGGSILLAKNRELLHERGFVVYLQCSVEKQLERTHKDSNRPLLKTENPRVKLQELFRVREPLYRSLADLIVDTGTHSSRSAVRQILRAYYRASANL</sequence>
<dbReference type="CDD" id="cd00464">
    <property type="entry name" value="SK"/>
    <property type="match status" value="1"/>
</dbReference>
<dbReference type="GO" id="GO:0004765">
    <property type="term" value="F:shikimate kinase activity"/>
    <property type="evidence" value="ECO:0007669"/>
    <property type="project" value="UniProtKB-UniRule"/>
</dbReference>
<evidence type="ECO:0000256" key="2">
    <source>
        <dbReference type="ARBA" id="ARBA00006997"/>
    </source>
</evidence>
<keyword evidence="13" id="KW-1185">Reference proteome</keyword>
<dbReference type="Gene3D" id="3.40.50.300">
    <property type="entry name" value="P-loop containing nucleotide triphosphate hydrolases"/>
    <property type="match status" value="1"/>
</dbReference>
<evidence type="ECO:0000256" key="10">
    <source>
        <dbReference type="ARBA" id="ARBA00048567"/>
    </source>
</evidence>
<dbReference type="GO" id="GO:0009073">
    <property type="term" value="P:aromatic amino acid family biosynthetic process"/>
    <property type="evidence" value="ECO:0007669"/>
    <property type="project" value="UniProtKB-KW"/>
</dbReference>
<gene>
    <name evidence="11" type="primary">aroK</name>
    <name evidence="12" type="ORF">sS8_5322</name>
</gene>
<dbReference type="Proteomes" id="UP000266313">
    <property type="component" value="Chromosome"/>
</dbReference>
<comment type="cofactor">
    <cofactor evidence="11">
        <name>Mg(2+)</name>
        <dbReference type="ChEBI" id="CHEBI:18420"/>
    </cofactor>
    <text evidence="11">Binds 1 Mg(2+) ion per subunit.</text>
</comment>
<keyword evidence="5 11" id="KW-0808">Transferase</keyword>
<comment type="similarity">
    <text evidence="2 11">Belongs to the shikimate kinase family.</text>
</comment>
<dbReference type="EMBL" id="AP017928">
    <property type="protein sequence ID" value="BBA37242.1"/>
    <property type="molecule type" value="Genomic_DNA"/>
</dbReference>
<keyword evidence="11" id="KW-0479">Metal-binding</keyword>
<comment type="subcellular location">
    <subcellularLocation>
        <location evidence="11">Cytoplasm</location>
    </subcellularLocation>
</comment>
<comment type="subunit">
    <text evidence="11">Monomer.</text>
</comment>
<keyword evidence="7 11" id="KW-0418">Kinase</keyword>
<evidence type="ECO:0000256" key="4">
    <source>
        <dbReference type="ARBA" id="ARBA00022605"/>
    </source>
</evidence>
<dbReference type="KEGG" id="mmai:sS8_5322"/>
<dbReference type="HAMAP" id="MF_00109">
    <property type="entry name" value="Shikimate_kinase"/>
    <property type="match status" value="1"/>
</dbReference>
<feature type="binding site" evidence="11">
    <location>
        <position position="51"/>
    </location>
    <ligand>
        <name>Mg(2+)</name>
        <dbReference type="ChEBI" id="CHEBI:18420"/>
    </ligand>
</feature>
<evidence type="ECO:0000256" key="9">
    <source>
        <dbReference type="ARBA" id="ARBA00023141"/>
    </source>
</evidence>
<dbReference type="PANTHER" id="PTHR21087:SF16">
    <property type="entry name" value="SHIKIMATE KINASE 1, CHLOROPLASTIC"/>
    <property type="match status" value="1"/>
</dbReference>
<dbReference type="InterPro" id="IPR023000">
    <property type="entry name" value="Shikimate_kinase_CS"/>
</dbReference>
<keyword evidence="11" id="KW-0963">Cytoplasm</keyword>